<dbReference type="Proteomes" id="UP000230750">
    <property type="component" value="Unassembled WGS sequence"/>
</dbReference>
<reference evidence="1 2" key="1">
    <citation type="journal article" date="2017" name="PLoS Biol.">
        <title>The sea cucumber genome provides insights into morphological evolution and visceral regeneration.</title>
        <authorList>
            <person name="Zhang X."/>
            <person name="Sun L."/>
            <person name="Yuan J."/>
            <person name="Sun Y."/>
            <person name="Gao Y."/>
            <person name="Zhang L."/>
            <person name="Li S."/>
            <person name="Dai H."/>
            <person name="Hamel J.F."/>
            <person name="Liu C."/>
            <person name="Yu Y."/>
            <person name="Liu S."/>
            <person name="Lin W."/>
            <person name="Guo K."/>
            <person name="Jin S."/>
            <person name="Xu P."/>
            <person name="Storey K.B."/>
            <person name="Huan P."/>
            <person name="Zhang T."/>
            <person name="Zhou Y."/>
            <person name="Zhang J."/>
            <person name="Lin C."/>
            <person name="Li X."/>
            <person name="Xing L."/>
            <person name="Huo D."/>
            <person name="Sun M."/>
            <person name="Wang L."/>
            <person name="Mercier A."/>
            <person name="Li F."/>
            <person name="Yang H."/>
            <person name="Xiang J."/>
        </authorList>
    </citation>
    <scope>NUCLEOTIDE SEQUENCE [LARGE SCALE GENOMIC DNA]</scope>
    <source>
        <strain evidence="1">Shaxun</strain>
        <tissue evidence="1">Muscle</tissue>
    </source>
</reference>
<name>A0A2G8KJT7_STIJA</name>
<proteinExistence type="predicted"/>
<evidence type="ECO:0000313" key="1">
    <source>
        <dbReference type="EMBL" id="PIK48218.1"/>
    </source>
</evidence>
<accession>A0A2G8KJT7</accession>
<evidence type="ECO:0000313" key="2">
    <source>
        <dbReference type="Proteomes" id="UP000230750"/>
    </source>
</evidence>
<comment type="caution">
    <text evidence="1">The sequence shown here is derived from an EMBL/GenBank/DDBJ whole genome shotgun (WGS) entry which is preliminary data.</text>
</comment>
<dbReference type="EMBL" id="MRZV01000534">
    <property type="protein sequence ID" value="PIK48218.1"/>
    <property type="molecule type" value="Genomic_DNA"/>
</dbReference>
<protein>
    <submittedName>
        <fullName evidence="1">Uncharacterized protein</fullName>
    </submittedName>
</protein>
<dbReference type="AlphaFoldDB" id="A0A2G8KJT7"/>
<organism evidence="1 2">
    <name type="scientific">Stichopus japonicus</name>
    <name type="common">Sea cucumber</name>
    <dbReference type="NCBI Taxonomy" id="307972"/>
    <lineage>
        <taxon>Eukaryota</taxon>
        <taxon>Metazoa</taxon>
        <taxon>Echinodermata</taxon>
        <taxon>Eleutherozoa</taxon>
        <taxon>Echinozoa</taxon>
        <taxon>Holothuroidea</taxon>
        <taxon>Aspidochirotacea</taxon>
        <taxon>Aspidochirotida</taxon>
        <taxon>Stichopodidae</taxon>
        <taxon>Apostichopus</taxon>
    </lineage>
</organism>
<gene>
    <name evidence="1" type="ORF">BSL78_14904</name>
</gene>
<keyword evidence="2" id="KW-1185">Reference proteome</keyword>
<sequence>MFSDQIVLVEKNYQLEKEKQLQKLERLIEYLKESIRTVDFLVQKNKRELREVLTNVELIRERHGNFRETLSHILHSNDDWSDARYLWSIKSACGFLIEELKTDFPDLEPLSDFIADDFEQFGSDHVTITGENMVAVSIGNIVAKRWSIDDATGSTDGRIVITGSATKEYSHISVVSGNGQVIRQQKITRPKAISLFPNRFCSFISEDKIATVCVPDEIGLYNIQDGSYLTKNINALSKVDSWFVTTVARTLVAVAIDGSEGKLTNEFTKPDIGKRSVATAQCMYGHLWLRLYYMVESNGHQLTRFMSQYNQDCEELLTTIP</sequence>